<reference evidence="1" key="1">
    <citation type="submission" date="2021-05" db="EMBL/GenBank/DDBJ databases">
        <authorList>
            <person name="Alioto T."/>
            <person name="Alioto T."/>
            <person name="Gomez Garrido J."/>
        </authorList>
    </citation>
    <scope>NUCLEOTIDE SEQUENCE</scope>
</reference>
<sequence length="166" mass="18125">MKMKIKSSFCIVRCASSKRPPTLTTRVTSVFIMPGMSPPMFPIDATSVPFPPCQRALSWSTSSLMVSKVMWTCRIILPSTPVDRFLNPLLLLARSRNSNASSAPTCPTIVVSLITTANSTTPRGPPSSVLFAPMPSLNVISYTSTCAYMGLLSRKTNLRRPKILKT</sequence>
<evidence type="ECO:0000313" key="1">
    <source>
        <dbReference type="EMBL" id="CAG6780198.1"/>
    </source>
</evidence>
<name>A0A8D9B7S5_9HEMI</name>
<proteinExistence type="predicted"/>
<organism evidence="1">
    <name type="scientific">Cacopsylla melanoneura</name>
    <dbReference type="NCBI Taxonomy" id="428564"/>
    <lineage>
        <taxon>Eukaryota</taxon>
        <taxon>Metazoa</taxon>
        <taxon>Ecdysozoa</taxon>
        <taxon>Arthropoda</taxon>
        <taxon>Hexapoda</taxon>
        <taxon>Insecta</taxon>
        <taxon>Pterygota</taxon>
        <taxon>Neoptera</taxon>
        <taxon>Paraneoptera</taxon>
        <taxon>Hemiptera</taxon>
        <taxon>Sternorrhyncha</taxon>
        <taxon>Psylloidea</taxon>
        <taxon>Psyllidae</taxon>
        <taxon>Psyllinae</taxon>
        <taxon>Cacopsylla</taxon>
    </lineage>
</organism>
<protein>
    <submittedName>
        <fullName evidence="1">Uncharacterized protein</fullName>
    </submittedName>
</protein>
<dbReference type="EMBL" id="HBUF01294646">
    <property type="protein sequence ID" value="CAG6689920.1"/>
    <property type="molecule type" value="Transcribed_RNA"/>
</dbReference>
<dbReference type="EMBL" id="HBUF01617424">
    <property type="protein sequence ID" value="CAG6780198.1"/>
    <property type="molecule type" value="Transcribed_RNA"/>
</dbReference>
<dbReference type="EMBL" id="HBUF01355735">
    <property type="protein sequence ID" value="CAG6717328.1"/>
    <property type="molecule type" value="Transcribed_RNA"/>
</dbReference>
<accession>A0A8D9B7S5</accession>
<dbReference type="AlphaFoldDB" id="A0A8D9B7S5"/>